<dbReference type="EMBL" id="BTSX01000003">
    <property type="protein sequence ID" value="GMS88156.1"/>
    <property type="molecule type" value="Genomic_DNA"/>
</dbReference>
<dbReference type="InterPro" id="IPR027417">
    <property type="entry name" value="P-loop_NTPase"/>
</dbReference>
<name>A0AAV5SY89_9BILA</name>
<feature type="region of interest" description="Disordered" evidence="1">
    <location>
        <begin position="658"/>
        <end position="680"/>
    </location>
</feature>
<evidence type="ECO:0000313" key="4">
    <source>
        <dbReference type="Proteomes" id="UP001432027"/>
    </source>
</evidence>
<evidence type="ECO:0000259" key="2">
    <source>
        <dbReference type="PROSITE" id="PS50828"/>
    </source>
</evidence>
<dbReference type="Pfam" id="PF13671">
    <property type="entry name" value="AAA_33"/>
    <property type="match status" value="1"/>
</dbReference>
<dbReference type="Proteomes" id="UP001432027">
    <property type="component" value="Unassembled WGS sequence"/>
</dbReference>
<dbReference type="InterPro" id="IPR026302">
    <property type="entry name" value="NEDD4-bd_p2"/>
</dbReference>
<organism evidence="3 4">
    <name type="scientific">Pristionchus entomophagus</name>
    <dbReference type="NCBI Taxonomy" id="358040"/>
    <lineage>
        <taxon>Eukaryota</taxon>
        <taxon>Metazoa</taxon>
        <taxon>Ecdysozoa</taxon>
        <taxon>Nematoda</taxon>
        <taxon>Chromadorea</taxon>
        <taxon>Rhabditida</taxon>
        <taxon>Rhabditina</taxon>
        <taxon>Diplogasteromorpha</taxon>
        <taxon>Diplogasteroidea</taxon>
        <taxon>Neodiplogasteridae</taxon>
        <taxon>Pristionchus</taxon>
    </lineage>
</organism>
<protein>
    <recommendedName>
        <fullName evidence="2">Smr domain-containing protein</fullName>
    </recommendedName>
</protein>
<dbReference type="Gene3D" id="3.30.1370.110">
    <property type="match status" value="1"/>
</dbReference>
<dbReference type="PANTHER" id="PTHR13308">
    <property type="entry name" value="NEDD4-BINDING PROTEIN 2-LIKE 1"/>
    <property type="match status" value="1"/>
</dbReference>
<feature type="non-terminal residue" evidence="3">
    <location>
        <position position="1"/>
    </location>
</feature>
<dbReference type="AlphaFoldDB" id="A0AAV5SY89"/>
<dbReference type="Gene3D" id="3.40.50.300">
    <property type="entry name" value="P-loop containing nucleotide triphosphate hydrolases"/>
    <property type="match status" value="1"/>
</dbReference>
<dbReference type="InterPro" id="IPR036063">
    <property type="entry name" value="Smr_dom_sf"/>
</dbReference>
<sequence length="868" mass="96776">LSMSRRQQHLQCYDGLAPVCDIKKCIKHGHSVLILMRGPPGCGKSHIAKELLAYRKVDDEDTRQPVILSTDRFFYTPAGRYAFDHTRLDEFHKKNQTEARAAMENNQSPVIIDNTNMQLAHMKPYINFALKSFYEIYIIDPATPWRHDVRQLAKKNTHFVDEMEIERMVASFEEVKRFADLLKPATFVISRIALSDDESDGEGTAALAQSKQPLSLNTLASSVAGGESSRTVSSVSSSPPPGLFVPPICLQPVQQLQLQPPRQPSSIFSMSHEPLFSVHQRDVGCQATPAMGLLLEMEEEFTASVANLCCSVAIESRVAQRRRGAVSVEAETDTVCPSPDPVAIFAAAFPTVPIEDVEQYAVDFLPADYASVLLQMGYTMDYEAPIPWNTEDADRSNRARKGRHKEVVGAFKESVSTPSTPKKQTSIRTQKQMKTGRGEGCGVSPEDHHSTSASLSNGYSYEEKMEPLAAAFTDEEEQIALDVNQPIKNILEIFFGHNSRQPDVHLPMWLLRLVHRCARGDRLTRGAVYHEDFPSIDLCTLQDEEVVIQERCRIEEQQMRDDAAIARRLHAEETMKHRSRSSSPTDSFTPDQIKSVRMLRGKYPAADPDQVAVLFKEMGFVTSMTMSVLAEQFGEAAPGPAHTLPAAVLTPPHPVPVATFSSSASRSSSTTTSTSAGQSPSLALQQLHQPYGRPLPTQLANGRITDVGRMAAANGATRTQDQIRLDFCALHEKRQEKQQKLDEALKKAQTVKDHHARGYYSQEIRRAKEARIQVEQEIAELAQWWNDNLNSDVIDLHWMLADQAMQLLRERIEKIRRGRGSKRLTVITGSGNNSVGGKAEIKQRVISMANSQGFQYHHNNTGAIIINF</sequence>
<dbReference type="SMART" id="SM00463">
    <property type="entry name" value="SMR"/>
    <property type="match status" value="1"/>
</dbReference>
<dbReference type="PROSITE" id="PS50828">
    <property type="entry name" value="SMR"/>
    <property type="match status" value="1"/>
</dbReference>
<feature type="region of interest" description="Disordered" evidence="1">
    <location>
        <begin position="412"/>
        <end position="455"/>
    </location>
</feature>
<dbReference type="SUPFAM" id="SSF52540">
    <property type="entry name" value="P-loop containing nucleoside triphosphate hydrolases"/>
    <property type="match status" value="1"/>
</dbReference>
<keyword evidence="4" id="KW-1185">Reference proteome</keyword>
<proteinExistence type="predicted"/>
<gene>
    <name evidence="3" type="ORF">PENTCL1PPCAC_10331</name>
</gene>
<evidence type="ECO:0000313" key="3">
    <source>
        <dbReference type="EMBL" id="GMS88156.1"/>
    </source>
</evidence>
<feature type="domain" description="Smr" evidence="2">
    <location>
        <begin position="794"/>
        <end position="868"/>
    </location>
</feature>
<dbReference type="PANTHER" id="PTHR13308:SF40">
    <property type="entry name" value="NEDD4-BINDING PROTEIN 2-LIKE 1"/>
    <property type="match status" value="1"/>
</dbReference>
<feature type="compositionally biased region" description="Polar residues" evidence="1">
    <location>
        <begin position="414"/>
        <end position="433"/>
    </location>
</feature>
<comment type="caution">
    <text evidence="3">The sequence shown here is derived from an EMBL/GenBank/DDBJ whole genome shotgun (WGS) entry which is preliminary data.</text>
</comment>
<dbReference type="SUPFAM" id="SSF160443">
    <property type="entry name" value="SMR domain-like"/>
    <property type="match status" value="1"/>
</dbReference>
<accession>A0AAV5SY89</accession>
<reference evidence="3" key="1">
    <citation type="submission" date="2023-10" db="EMBL/GenBank/DDBJ databases">
        <title>Genome assembly of Pristionchus species.</title>
        <authorList>
            <person name="Yoshida K."/>
            <person name="Sommer R.J."/>
        </authorList>
    </citation>
    <scope>NUCLEOTIDE SEQUENCE</scope>
    <source>
        <strain evidence="3">RS0144</strain>
    </source>
</reference>
<evidence type="ECO:0000256" key="1">
    <source>
        <dbReference type="SAM" id="MobiDB-lite"/>
    </source>
</evidence>
<dbReference type="InterPro" id="IPR002625">
    <property type="entry name" value="Smr_dom"/>
</dbReference>